<dbReference type="EMBL" id="BMCS01000001">
    <property type="protein sequence ID" value="GGF10052.1"/>
    <property type="molecule type" value="Genomic_DNA"/>
</dbReference>
<protein>
    <recommendedName>
        <fullName evidence="3">HTH tetR-type domain-containing protein</fullName>
    </recommendedName>
</protein>
<dbReference type="RefSeq" id="WP_188486176.1">
    <property type="nucleotide sequence ID" value="NZ_BMCS01000001.1"/>
</dbReference>
<dbReference type="InterPro" id="IPR009057">
    <property type="entry name" value="Homeodomain-like_sf"/>
</dbReference>
<dbReference type="SUPFAM" id="SSF46689">
    <property type="entry name" value="Homeodomain-like"/>
    <property type="match status" value="1"/>
</dbReference>
<dbReference type="Gene3D" id="1.10.10.60">
    <property type="entry name" value="Homeodomain-like"/>
    <property type="match status" value="1"/>
</dbReference>
<proteinExistence type="predicted"/>
<evidence type="ECO:0000313" key="4">
    <source>
        <dbReference type="EMBL" id="GGF10052.1"/>
    </source>
</evidence>
<organism evidence="4 5">
    <name type="scientific">Williamsia phyllosphaerae</name>
    <dbReference type="NCBI Taxonomy" id="885042"/>
    <lineage>
        <taxon>Bacteria</taxon>
        <taxon>Bacillati</taxon>
        <taxon>Actinomycetota</taxon>
        <taxon>Actinomycetes</taxon>
        <taxon>Mycobacteriales</taxon>
        <taxon>Nocardiaceae</taxon>
        <taxon>Williamsia</taxon>
    </lineage>
</organism>
<feature type="DNA-binding region" description="H-T-H motif" evidence="2">
    <location>
        <begin position="23"/>
        <end position="42"/>
    </location>
</feature>
<sequence>MERERLVDVAVSVVSRFGAQALNLTSVARQAGVGRATAYRVFGGRDELLAAIVDREVSVLHDRIDTWIGTVDDPREKITTLIVQVLGYIRDHEALQYLLRNEPAELVSTLVASGDDRTTDTTLVDVIVTRCLPDLDAQPELAAALRPNARAASEFMVRIVYSHMLIPGSSMTDEQVAELVVDAVLR</sequence>
<dbReference type="Proteomes" id="UP000632454">
    <property type="component" value="Unassembled WGS sequence"/>
</dbReference>
<dbReference type="InterPro" id="IPR001647">
    <property type="entry name" value="HTH_TetR"/>
</dbReference>
<feature type="domain" description="HTH tetR-type" evidence="3">
    <location>
        <begin position="1"/>
        <end position="60"/>
    </location>
</feature>
<reference evidence="5" key="1">
    <citation type="journal article" date="2019" name="Int. J. Syst. Evol. Microbiol.">
        <title>The Global Catalogue of Microorganisms (GCM) 10K type strain sequencing project: providing services to taxonomists for standard genome sequencing and annotation.</title>
        <authorList>
            <consortium name="The Broad Institute Genomics Platform"/>
            <consortium name="The Broad Institute Genome Sequencing Center for Infectious Disease"/>
            <person name="Wu L."/>
            <person name="Ma J."/>
        </authorList>
    </citation>
    <scope>NUCLEOTIDE SEQUENCE [LARGE SCALE GENOMIC DNA]</scope>
    <source>
        <strain evidence="5">CCM 7855</strain>
    </source>
</reference>
<evidence type="ECO:0000256" key="1">
    <source>
        <dbReference type="ARBA" id="ARBA00023125"/>
    </source>
</evidence>
<name>A0ABQ1U7Q4_9NOCA</name>
<keyword evidence="5" id="KW-1185">Reference proteome</keyword>
<comment type="caution">
    <text evidence="4">The sequence shown here is derived from an EMBL/GenBank/DDBJ whole genome shotgun (WGS) entry which is preliminary data.</text>
</comment>
<evidence type="ECO:0000259" key="3">
    <source>
        <dbReference type="PROSITE" id="PS50977"/>
    </source>
</evidence>
<dbReference type="PROSITE" id="PS50977">
    <property type="entry name" value="HTH_TETR_2"/>
    <property type="match status" value="1"/>
</dbReference>
<evidence type="ECO:0000313" key="5">
    <source>
        <dbReference type="Proteomes" id="UP000632454"/>
    </source>
</evidence>
<dbReference type="PANTHER" id="PTHR30055">
    <property type="entry name" value="HTH-TYPE TRANSCRIPTIONAL REGULATOR RUTR"/>
    <property type="match status" value="1"/>
</dbReference>
<accession>A0ABQ1U7Q4</accession>
<dbReference type="Pfam" id="PF00440">
    <property type="entry name" value="TetR_N"/>
    <property type="match status" value="1"/>
</dbReference>
<gene>
    <name evidence="4" type="ORF">GCM10007298_02510</name>
</gene>
<dbReference type="Gene3D" id="1.10.357.10">
    <property type="entry name" value="Tetracycline Repressor, domain 2"/>
    <property type="match status" value="1"/>
</dbReference>
<dbReference type="PANTHER" id="PTHR30055:SF209">
    <property type="entry name" value="POSSIBLE TRANSCRIPTIONAL REGULATORY PROTEIN (PROBABLY TETR-FAMILY)"/>
    <property type="match status" value="1"/>
</dbReference>
<dbReference type="InterPro" id="IPR050109">
    <property type="entry name" value="HTH-type_TetR-like_transc_reg"/>
</dbReference>
<keyword evidence="1 2" id="KW-0238">DNA-binding</keyword>
<evidence type="ECO:0000256" key="2">
    <source>
        <dbReference type="PROSITE-ProRule" id="PRU00335"/>
    </source>
</evidence>